<keyword evidence="2" id="KW-1185">Reference proteome</keyword>
<dbReference type="Proteomes" id="UP000257109">
    <property type="component" value="Unassembled WGS sequence"/>
</dbReference>
<protein>
    <submittedName>
        <fullName evidence="1">Folate-biopterin transporter 1, chloroplastic</fullName>
    </submittedName>
</protein>
<sequence length="215" mass="23909">MGLLVILSLFLKVISSVLSRLIFVLSWSFMDTFVDNKYNLWRGNTVSHKAPQDIFRDSSAFGGIVSSYFSGSSIDTYGVQYSKENNSLLPTPVTTQTLLLEEPPELFLLANFLDLESESDLAFLLSLTSLSIFPAMLSKSQISSVLQIVGVAPRRTRRDLPDVISLILQVKMESRKSQSRPKPSQLAKVVLAEKCQLQPEPTISDMIKLTLVLHG</sequence>
<gene>
    <name evidence="1" type="ORF">CR513_30229</name>
</gene>
<feature type="non-terminal residue" evidence="1">
    <location>
        <position position="215"/>
    </location>
</feature>
<proteinExistence type="predicted"/>
<organism evidence="1 2">
    <name type="scientific">Mucuna pruriens</name>
    <name type="common">Velvet bean</name>
    <name type="synonym">Dolichos pruriens</name>
    <dbReference type="NCBI Taxonomy" id="157652"/>
    <lineage>
        <taxon>Eukaryota</taxon>
        <taxon>Viridiplantae</taxon>
        <taxon>Streptophyta</taxon>
        <taxon>Embryophyta</taxon>
        <taxon>Tracheophyta</taxon>
        <taxon>Spermatophyta</taxon>
        <taxon>Magnoliopsida</taxon>
        <taxon>eudicotyledons</taxon>
        <taxon>Gunneridae</taxon>
        <taxon>Pentapetalae</taxon>
        <taxon>rosids</taxon>
        <taxon>fabids</taxon>
        <taxon>Fabales</taxon>
        <taxon>Fabaceae</taxon>
        <taxon>Papilionoideae</taxon>
        <taxon>50 kb inversion clade</taxon>
        <taxon>NPAAA clade</taxon>
        <taxon>indigoferoid/millettioid clade</taxon>
        <taxon>Phaseoleae</taxon>
        <taxon>Mucuna</taxon>
    </lineage>
</organism>
<comment type="caution">
    <text evidence="1">The sequence shown here is derived from an EMBL/GenBank/DDBJ whole genome shotgun (WGS) entry which is preliminary data.</text>
</comment>
<dbReference type="AlphaFoldDB" id="A0A371GCC4"/>
<evidence type="ECO:0000313" key="1">
    <source>
        <dbReference type="EMBL" id="RDX88208.1"/>
    </source>
</evidence>
<dbReference type="OrthoDB" id="264392at2759"/>
<dbReference type="EMBL" id="QJKJ01006017">
    <property type="protein sequence ID" value="RDX88208.1"/>
    <property type="molecule type" value="Genomic_DNA"/>
</dbReference>
<evidence type="ECO:0000313" key="2">
    <source>
        <dbReference type="Proteomes" id="UP000257109"/>
    </source>
</evidence>
<name>A0A371GCC4_MUCPR</name>
<reference evidence="1" key="1">
    <citation type="submission" date="2018-05" db="EMBL/GenBank/DDBJ databases">
        <title>Draft genome of Mucuna pruriens seed.</title>
        <authorList>
            <person name="Nnadi N.E."/>
            <person name="Vos R."/>
            <person name="Hasami M.H."/>
            <person name="Devisetty U.K."/>
            <person name="Aguiy J.C."/>
        </authorList>
    </citation>
    <scope>NUCLEOTIDE SEQUENCE [LARGE SCALE GENOMIC DNA]</scope>
    <source>
        <strain evidence="1">JCA_2017</strain>
    </source>
</reference>
<accession>A0A371GCC4</accession>
<dbReference type="STRING" id="157652.A0A371GCC4"/>